<reference evidence="2" key="1">
    <citation type="submission" date="2020-05" db="EMBL/GenBank/DDBJ databases">
        <authorList>
            <person name="Chiriac C."/>
            <person name="Salcher M."/>
            <person name="Ghai R."/>
            <person name="Kavagutti S V."/>
        </authorList>
    </citation>
    <scope>NUCLEOTIDE SEQUENCE</scope>
</reference>
<dbReference type="AlphaFoldDB" id="A0A6J6EVE8"/>
<dbReference type="PROSITE" id="PS50006">
    <property type="entry name" value="FHA_DOMAIN"/>
    <property type="match status" value="1"/>
</dbReference>
<dbReference type="SMART" id="SM00240">
    <property type="entry name" value="FHA"/>
    <property type="match status" value="1"/>
</dbReference>
<organism evidence="2">
    <name type="scientific">freshwater metagenome</name>
    <dbReference type="NCBI Taxonomy" id="449393"/>
    <lineage>
        <taxon>unclassified sequences</taxon>
        <taxon>metagenomes</taxon>
        <taxon>ecological metagenomes</taxon>
    </lineage>
</organism>
<evidence type="ECO:0000259" key="1">
    <source>
        <dbReference type="PROSITE" id="PS50006"/>
    </source>
</evidence>
<name>A0A6J6EVE8_9ZZZZ</name>
<gene>
    <name evidence="2" type="ORF">UFOPK1740_00898</name>
</gene>
<feature type="domain" description="FHA" evidence="1">
    <location>
        <begin position="56"/>
        <end position="105"/>
    </location>
</feature>
<sequence length="132" mass="14292">MNMENTGSIPSVSSDTSALPAIDDGHLEGLEKGSAALLVRSGPQRNERFILSGQQITLGRSDDSNIVLDDVTVSRVHALITKGSSGWKIEDKGSLNGVYVNFVRIEDSKLSAGDDVQIGKYRFTFLLPEQKI</sequence>
<dbReference type="InterPro" id="IPR008984">
    <property type="entry name" value="SMAD_FHA_dom_sf"/>
</dbReference>
<proteinExistence type="predicted"/>
<accession>A0A6J6EVE8</accession>
<dbReference type="EMBL" id="CAEZTU010000045">
    <property type="protein sequence ID" value="CAB4580550.1"/>
    <property type="molecule type" value="Genomic_DNA"/>
</dbReference>
<protein>
    <submittedName>
        <fullName evidence="2">Unannotated protein</fullName>
    </submittedName>
</protein>
<dbReference type="Gene3D" id="2.60.200.20">
    <property type="match status" value="1"/>
</dbReference>
<dbReference type="InterPro" id="IPR000253">
    <property type="entry name" value="FHA_dom"/>
</dbReference>
<dbReference type="Pfam" id="PF00498">
    <property type="entry name" value="FHA"/>
    <property type="match status" value="1"/>
</dbReference>
<dbReference type="SUPFAM" id="SSF49879">
    <property type="entry name" value="SMAD/FHA domain"/>
    <property type="match status" value="1"/>
</dbReference>
<evidence type="ECO:0000313" key="2">
    <source>
        <dbReference type="EMBL" id="CAB4580550.1"/>
    </source>
</evidence>
<dbReference type="PANTHER" id="PTHR46210:SF1">
    <property type="entry name" value="FHA DOMAIN-CONTAINING PROTEIN"/>
    <property type="match status" value="1"/>
</dbReference>
<dbReference type="PANTHER" id="PTHR46210">
    <property type="entry name" value="FHA DOMAIN-CONTAINING PROTEIN"/>
    <property type="match status" value="1"/>
</dbReference>